<comment type="caution">
    <text evidence="4">The sequence shown here is derived from an EMBL/GenBank/DDBJ whole genome shotgun (WGS) entry which is preliminary data.</text>
</comment>
<dbReference type="EMBL" id="WEZQ01000001">
    <property type="protein sequence ID" value="MYV16113.1"/>
    <property type="molecule type" value="Genomic_DNA"/>
</dbReference>
<dbReference type="OrthoDB" id="2291432at2"/>
<evidence type="ECO:0000256" key="2">
    <source>
        <dbReference type="SAM" id="Phobius"/>
    </source>
</evidence>
<sequence>MKYCPNCGAEIAPDDKFCTKCGFVLPVEGQTSGTAKQVRPAQPSQPQSASTSTPAQPNQTVTAVQGYATNYFQWLWDALKKPFNNDESAGQYFGLINFAIIILLNAFSFNTVIQRVEQMGSSMLGAFGASTQSGVKSSFLMQFIFVGLVIYAIFVGVSYCFSHYATHNLDQTFLGYTNRLAHYTSSILVLAVVQFLDSFAVNSTNGVGFYTILVVLQLFILLSGCLLSVAPQQGVTGSFDSAYTAILTTVVINVLLFIVADIAAQSALSSLMTLLKQF</sequence>
<evidence type="ECO:0000259" key="3">
    <source>
        <dbReference type="Pfam" id="PF13240"/>
    </source>
</evidence>
<dbReference type="RefSeq" id="WP_161002722.1">
    <property type="nucleotide sequence ID" value="NZ_WEZQ01000001.1"/>
</dbReference>
<dbReference type="AlphaFoldDB" id="A0A6N9I153"/>
<accession>A0A6N9I153</accession>
<dbReference type="InterPro" id="IPR026870">
    <property type="entry name" value="Zinc_ribbon_dom"/>
</dbReference>
<evidence type="ECO:0000313" key="4">
    <source>
        <dbReference type="EMBL" id="MYV16113.1"/>
    </source>
</evidence>
<keyword evidence="2" id="KW-0472">Membrane</keyword>
<reference evidence="4 5" key="1">
    <citation type="journal article" date="2019" name="Appl. Environ. Microbiol.">
        <title>Genetic determinants of hydroxycinnamic acid metabolism in heterofermentative lactobacilli.</title>
        <authorList>
            <person name="Gaur G."/>
            <person name="Oh J.H."/>
            <person name="Filannino P."/>
            <person name="Gobbetti M."/>
            <person name="van Pijkeren J.P."/>
            <person name="Ganzle M.G."/>
        </authorList>
    </citation>
    <scope>NUCLEOTIDE SEQUENCE [LARGE SCALE GENOMIC DNA]</scope>
    <source>
        <strain evidence="4 5">C5</strain>
    </source>
</reference>
<name>A0A6N9I153_9LACO</name>
<gene>
    <name evidence="4" type="ORF">GB993_01030</name>
</gene>
<evidence type="ECO:0000256" key="1">
    <source>
        <dbReference type="SAM" id="MobiDB-lite"/>
    </source>
</evidence>
<feature type="transmembrane region" description="Helical" evidence="2">
    <location>
        <begin position="207"/>
        <end position="230"/>
    </location>
</feature>
<keyword evidence="2" id="KW-1133">Transmembrane helix</keyword>
<evidence type="ECO:0000313" key="5">
    <source>
        <dbReference type="Proteomes" id="UP000449209"/>
    </source>
</evidence>
<dbReference type="Proteomes" id="UP000449209">
    <property type="component" value="Unassembled WGS sequence"/>
</dbReference>
<dbReference type="Pfam" id="PF13240">
    <property type="entry name" value="Zn_Ribbon_1"/>
    <property type="match status" value="1"/>
</dbReference>
<feature type="transmembrane region" description="Helical" evidence="2">
    <location>
        <begin position="143"/>
        <end position="165"/>
    </location>
</feature>
<feature type="compositionally biased region" description="Low complexity" evidence="1">
    <location>
        <begin position="40"/>
        <end position="57"/>
    </location>
</feature>
<feature type="transmembrane region" description="Helical" evidence="2">
    <location>
        <begin position="242"/>
        <end position="264"/>
    </location>
</feature>
<feature type="domain" description="Zinc-ribbon" evidence="3">
    <location>
        <begin position="3"/>
        <end position="24"/>
    </location>
</feature>
<feature type="transmembrane region" description="Helical" evidence="2">
    <location>
        <begin position="180"/>
        <end position="200"/>
    </location>
</feature>
<protein>
    <submittedName>
        <fullName evidence="4">Zinc-ribbon domain-containing protein</fullName>
    </submittedName>
</protein>
<feature type="transmembrane region" description="Helical" evidence="2">
    <location>
        <begin position="92"/>
        <end position="113"/>
    </location>
</feature>
<feature type="region of interest" description="Disordered" evidence="1">
    <location>
        <begin position="32"/>
        <end position="57"/>
    </location>
</feature>
<organism evidence="4 5">
    <name type="scientific">Furfurilactobacillus milii</name>
    <dbReference type="NCBI Taxonomy" id="2888272"/>
    <lineage>
        <taxon>Bacteria</taxon>
        <taxon>Bacillati</taxon>
        <taxon>Bacillota</taxon>
        <taxon>Bacilli</taxon>
        <taxon>Lactobacillales</taxon>
        <taxon>Lactobacillaceae</taxon>
        <taxon>Furfurilactobacillus</taxon>
    </lineage>
</organism>
<proteinExistence type="predicted"/>
<keyword evidence="2" id="KW-0812">Transmembrane</keyword>